<dbReference type="PANTHER" id="PTHR43861">
    <property type="entry name" value="TRANS-ACONITATE 2-METHYLTRANSFERASE-RELATED"/>
    <property type="match status" value="1"/>
</dbReference>
<dbReference type="Pfam" id="PF08241">
    <property type="entry name" value="Methyltransf_11"/>
    <property type="match status" value="1"/>
</dbReference>
<organism evidence="2 3">
    <name type="scientific">Amycolatopsis rhizosphaerae</name>
    <dbReference type="NCBI Taxonomy" id="2053003"/>
    <lineage>
        <taxon>Bacteria</taxon>
        <taxon>Bacillati</taxon>
        <taxon>Actinomycetota</taxon>
        <taxon>Actinomycetes</taxon>
        <taxon>Pseudonocardiales</taxon>
        <taxon>Pseudonocardiaceae</taxon>
        <taxon>Amycolatopsis</taxon>
    </lineage>
</organism>
<keyword evidence="3" id="KW-1185">Reference proteome</keyword>
<reference evidence="2 3" key="2">
    <citation type="submission" date="2019-08" db="EMBL/GenBank/DDBJ databases">
        <title>Amycolatopsis acidicola sp. nov., isolated from peat swamp forest soil.</title>
        <authorList>
            <person name="Srisuk N."/>
        </authorList>
    </citation>
    <scope>NUCLEOTIDE SEQUENCE [LARGE SCALE GENOMIC DNA]</scope>
    <source>
        <strain evidence="2 3">TBRC 6029</strain>
    </source>
</reference>
<dbReference type="InterPro" id="IPR013216">
    <property type="entry name" value="Methyltransf_11"/>
</dbReference>
<feature type="domain" description="Methyltransferase type 11" evidence="1">
    <location>
        <begin position="49"/>
        <end position="140"/>
    </location>
</feature>
<dbReference type="Gene3D" id="3.40.50.150">
    <property type="entry name" value="Vaccinia Virus protein VP39"/>
    <property type="match status" value="1"/>
</dbReference>
<evidence type="ECO:0000313" key="2">
    <source>
        <dbReference type="EMBL" id="TVT62898.1"/>
    </source>
</evidence>
<dbReference type="OrthoDB" id="9810247at2"/>
<dbReference type="InterPro" id="IPR029063">
    <property type="entry name" value="SAM-dependent_MTases_sf"/>
</dbReference>
<name>A0A558DPJ8_9PSEU</name>
<accession>A0A558DPJ8</accession>
<dbReference type="RefSeq" id="WP_144584736.1">
    <property type="nucleotide sequence ID" value="NZ_VJWX01000002.1"/>
</dbReference>
<sequence length="257" mass="27804">MTTSSARAEALHLTGERTVPGIPEENYWFRRHEAAYLALAPVCAGATVLEAGCGEGYGAALIARQARRVVGIDYDEPTVDHVARRYPEVHPVRGNLAWLPVASSGVDVVANFQVIEHLWDQAGFLAECFRVLRPGGRLVVTTPNRITFSPGSDTPLNPYHTRELSASELDALLREAGFAVESLRGLHHGPALRALDERHGGSIIDAQLEVVMGELPGQARWPAGLLAEITAIGAGDFEIHDERLDESLDLIAVAVRP</sequence>
<proteinExistence type="predicted"/>
<evidence type="ECO:0000259" key="1">
    <source>
        <dbReference type="Pfam" id="PF08241"/>
    </source>
</evidence>
<keyword evidence="2" id="KW-0489">Methyltransferase</keyword>
<dbReference type="GO" id="GO:0008757">
    <property type="term" value="F:S-adenosylmethionine-dependent methyltransferase activity"/>
    <property type="evidence" value="ECO:0007669"/>
    <property type="project" value="InterPro"/>
</dbReference>
<dbReference type="GO" id="GO:0032259">
    <property type="term" value="P:methylation"/>
    <property type="evidence" value="ECO:0007669"/>
    <property type="project" value="UniProtKB-KW"/>
</dbReference>
<dbReference type="AlphaFoldDB" id="A0A558DPJ8"/>
<dbReference type="SUPFAM" id="SSF53335">
    <property type="entry name" value="S-adenosyl-L-methionine-dependent methyltransferases"/>
    <property type="match status" value="1"/>
</dbReference>
<dbReference type="CDD" id="cd02440">
    <property type="entry name" value="AdoMet_MTases"/>
    <property type="match status" value="1"/>
</dbReference>
<reference evidence="2 3" key="1">
    <citation type="submission" date="2019-07" db="EMBL/GenBank/DDBJ databases">
        <authorList>
            <person name="Duangmal K."/>
            <person name="Teo W.F.A."/>
        </authorList>
    </citation>
    <scope>NUCLEOTIDE SEQUENCE [LARGE SCALE GENOMIC DNA]</scope>
    <source>
        <strain evidence="2 3">TBRC 6029</strain>
    </source>
</reference>
<keyword evidence="2" id="KW-0808">Transferase</keyword>
<gene>
    <name evidence="2" type="ORF">FNH05_00545</name>
</gene>
<dbReference type="Proteomes" id="UP000320011">
    <property type="component" value="Unassembled WGS sequence"/>
</dbReference>
<dbReference type="EMBL" id="VJWX01000002">
    <property type="protein sequence ID" value="TVT62898.1"/>
    <property type="molecule type" value="Genomic_DNA"/>
</dbReference>
<protein>
    <submittedName>
        <fullName evidence="2">Class I SAM-dependent methyltransferase</fullName>
    </submittedName>
</protein>
<comment type="caution">
    <text evidence="2">The sequence shown here is derived from an EMBL/GenBank/DDBJ whole genome shotgun (WGS) entry which is preliminary data.</text>
</comment>
<evidence type="ECO:0000313" key="3">
    <source>
        <dbReference type="Proteomes" id="UP000320011"/>
    </source>
</evidence>